<dbReference type="InterPro" id="IPR010982">
    <property type="entry name" value="Lambda_DNA-bd_dom_sf"/>
</dbReference>
<comment type="caution">
    <text evidence="3">The sequence shown here is derived from an EMBL/GenBank/DDBJ whole genome shotgun (WGS) entry which is preliminary data.</text>
</comment>
<dbReference type="Proteomes" id="UP000447355">
    <property type="component" value="Unassembled WGS sequence"/>
</dbReference>
<dbReference type="PANTHER" id="PTHR46797:SF1">
    <property type="entry name" value="METHYLPHOSPHONATE SYNTHASE"/>
    <property type="match status" value="1"/>
</dbReference>
<dbReference type="AlphaFoldDB" id="A0A845GR68"/>
<evidence type="ECO:0000313" key="3">
    <source>
        <dbReference type="EMBL" id="MYM96095.1"/>
    </source>
</evidence>
<evidence type="ECO:0000259" key="2">
    <source>
        <dbReference type="PROSITE" id="PS50943"/>
    </source>
</evidence>
<dbReference type="EMBL" id="WWCX01000038">
    <property type="protein sequence ID" value="MYM96095.1"/>
    <property type="molecule type" value="Genomic_DNA"/>
</dbReference>
<organism evidence="3 4">
    <name type="scientific">Duganella vulcania</name>
    <dbReference type="NCBI Taxonomy" id="2692166"/>
    <lineage>
        <taxon>Bacteria</taxon>
        <taxon>Pseudomonadati</taxon>
        <taxon>Pseudomonadota</taxon>
        <taxon>Betaproteobacteria</taxon>
        <taxon>Burkholderiales</taxon>
        <taxon>Oxalobacteraceae</taxon>
        <taxon>Telluria group</taxon>
        <taxon>Duganella</taxon>
    </lineage>
</organism>
<dbReference type="PANTHER" id="PTHR46797">
    <property type="entry name" value="HTH-TYPE TRANSCRIPTIONAL REGULATOR"/>
    <property type="match status" value="1"/>
</dbReference>
<name>A0A845GR68_9BURK</name>
<dbReference type="RefSeq" id="WP_161085164.1">
    <property type="nucleotide sequence ID" value="NZ_WWCX01000038.1"/>
</dbReference>
<reference evidence="3" key="1">
    <citation type="submission" date="2019-12" db="EMBL/GenBank/DDBJ databases">
        <title>Novel species isolated from a subtropical stream in China.</title>
        <authorList>
            <person name="Lu H."/>
        </authorList>
    </citation>
    <scope>NUCLEOTIDE SEQUENCE [LARGE SCALE GENOMIC DNA]</scope>
    <source>
        <strain evidence="3">FT81W</strain>
    </source>
</reference>
<dbReference type="SUPFAM" id="SSF47413">
    <property type="entry name" value="lambda repressor-like DNA-binding domains"/>
    <property type="match status" value="1"/>
</dbReference>
<dbReference type="GO" id="GO:0005829">
    <property type="term" value="C:cytosol"/>
    <property type="evidence" value="ECO:0007669"/>
    <property type="project" value="TreeGrafter"/>
</dbReference>
<keyword evidence="1" id="KW-0238">DNA-binding</keyword>
<proteinExistence type="predicted"/>
<evidence type="ECO:0000313" key="4">
    <source>
        <dbReference type="Proteomes" id="UP000447355"/>
    </source>
</evidence>
<dbReference type="GO" id="GO:0003677">
    <property type="term" value="F:DNA binding"/>
    <property type="evidence" value="ECO:0007669"/>
    <property type="project" value="UniProtKB-KW"/>
</dbReference>
<protein>
    <submittedName>
        <fullName evidence="3">Helix-turn-helix domain-containing protein</fullName>
    </submittedName>
</protein>
<feature type="domain" description="HTH cro/C1-type" evidence="2">
    <location>
        <begin position="1"/>
        <end position="55"/>
    </location>
</feature>
<sequence>MKELRKAAGYTQVSLAEACQLDPITISRIERGERSPTLEHLEKLAGLFRVPISKFFDEYENEPDSTEINALNLLRQLCPEQQTIAVQFLQVYVQLHGRK</sequence>
<dbReference type="SMART" id="SM00530">
    <property type="entry name" value="HTH_XRE"/>
    <property type="match status" value="1"/>
</dbReference>
<dbReference type="InterPro" id="IPR050807">
    <property type="entry name" value="TransReg_Diox_bact_type"/>
</dbReference>
<dbReference type="CDD" id="cd00093">
    <property type="entry name" value="HTH_XRE"/>
    <property type="match status" value="1"/>
</dbReference>
<dbReference type="GO" id="GO:0003700">
    <property type="term" value="F:DNA-binding transcription factor activity"/>
    <property type="evidence" value="ECO:0007669"/>
    <property type="project" value="TreeGrafter"/>
</dbReference>
<accession>A0A845GR68</accession>
<dbReference type="Pfam" id="PF01381">
    <property type="entry name" value="HTH_3"/>
    <property type="match status" value="1"/>
</dbReference>
<dbReference type="PROSITE" id="PS50943">
    <property type="entry name" value="HTH_CROC1"/>
    <property type="match status" value="1"/>
</dbReference>
<dbReference type="InterPro" id="IPR001387">
    <property type="entry name" value="Cro/C1-type_HTH"/>
</dbReference>
<evidence type="ECO:0000256" key="1">
    <source>
        <dbReference type="ARBA" id="ARBA00023125"/>
    </source>
</evidence>
<dbReference type="Gene3D" id="1.10.260.40">
    <property type="entry name" value="lambda repressor-like DNA-binding domains"/>
    <property type="match status" value="1"/>
</dbReference>
<gene>
    <name evidence="3" type="ORF">GTP90_19720</name>
</gene>